<keyword evidence="1" id="KW-0614">Plasmid</keyword>
<sequence length="442" mass="47242">MEHLPKTLLKVLVGQRNWRYSDFERAFDSAARRVLESGSPPTVGESQFRRWTGGKLKGLPGPDTCHVLEVLFETDAAALFAPPSAAAATTDVSVLNLEDEIIMTAREVQDEASATAAASISDIAIDQLRDETTALARTYHEKPAFDVWRQAIALRRNAEDLRERTQIPGQEQELLILTGQSAALLSAAAFDLGSLSGAKSLARTAALYGETARFGPLRAFAEGSLAYISYFSSEPSRALAYAQHALTRRGLGDVATCRLRSIEGRAHGHLGNTVAARRAILLSEEDGSGRRDDLHDGVGGEFGFTPERLAMSNSSTALLIGDTAQAEVAAERALALIDTRAEGSLSAAVRGGASADLALARLLGNDVDGAAEALKNVWTVRPEQRGTGLLARTAQVRRLLAVPHMYGTPLAMELCDRIENFIHTSASRQIGVGASDVLALES</sequence>
<dbReference type="AlphaFoldDB" id="D5SL55"/>
<protein>
    <submittedName>
        <fullName evidence="1">Helix-turn-helix domain-containing protein</fullName>
    </submittedName>
</protein>
<evidence type="ECO:0000313" key="1">
    <source>
        <dbReference type="EMBL" id="EFG04648.2"/>
    </source>
</evidence>
<dbReference type="Proteomes" id="UP000002357">
    <property type="component" value="Plasmid pSCL4"/>
</dbReference>
<geneLocation type="plasmid" evidence="1 2">
    <name>pSCL4</name>
</geneLocation>
<keyword evidence="2" id="KW-1185">Reference proteome</keyword>
<evidence type="ECO:0000313" key="2">
    <source>
        <dbReference type="Proteomes" id="UP000002357"/>
    </source>
</evidence>
<reference evidence="1 2" key="1">
    <citation type="journal article" date="2010" name="Genome Biol. Evol.">
        <title>The sequence of a 1.8-mb bacterial linear plasmid reveals a rich evolutionary reservoir of secondary metabolic pathways.</title>
        <authorList>
            <person name="Medema M.H."/>
            <person name="Trefzer A."/>
            <person name="Kovalchuk A."/>
            <person name="van den Berg M."/>
            <person name="Mueller U."/>
            <person name="Heijne W."/>
            <person name="Wu L."/>
            <person name="Alam M.T."/>
            <person name="Ronning C.M."/>
            <person name="Nierman W.C."/>
            <person name="Bovenberg R.A.L."/>
            <person name="Breitling R."/>
            <person name="Takano E."/>
        </authorList>
    </citation>
    <scope>NUCLEOTIDE SEQUENCE [LARGE SCALE GENOMIC DNA]</scope>
    <source>
        <strain evidence="2">ATCC 27064 / DSM 738 / JCM 4710 / NBRC 13307 / NCIMB 12785 / NRRL 3585 / VKM Ac-602</strain>
        <plasmid evidence="1">pSCL4</plasmid>
    </source>
</reference>
<accession>D5SL55</accession>
<proteinExistence type="predicted"/>
<name>D5SL55_STRCL</name>
<dbReference type="EMBL" id="CM000914">
    <property type="protein sequence ID" value="EFG04648.2"/>
    <property type="molecule type" value="Genomic_DNA"/>
</dbReference>
<organism evidence="1 2">
    <name type="scientific">Streptomyces clavuligerus</name>
    <dbReference type="NCBI Taxonomy" id="1901"/>
    <lineage>
        <taxon>Bacteria</taxon>
        <taxon>Bacillati</taxon>
        <taxon>Actinomycetota</taxon>
        <taxon>Actinomycetes</taxon>
        <taxon>Kitasatosporales</taxon>
        <taxon>Streptomycetaceae</taxon>
        <taxon>Streptomyces</taxon>
    </lineage>
</organism>
<dbReference type="eggNOG" id="COG5606">
    <property type="taxonomic scope" value="Bacteria"/>
</dbReference>
<dbReference type="KEGG" id="sclf:BB341_29890"/>
<dbReference type="RefSeq" id="WP_003963503.1">
    <property type="nucleotide sequence ID" value="NZ_CM000914.1"/>
</dbReference>
<dbReference type="GeneID" id="93734802"/>
<gene>
    <name evidence="1" type="ORF">SCLAV_p1162</name>
</gene>